<dbReference type="Pfam" id="PF03448">
    <property type="entry name" value="MgtE_N"/>
    <property type="match status" value="1"/>
</dbReference>
<dbReference type="OrthoDB" id="1724615at2"/>
<proteinExistence type="predicted"/>
<gene>
    <name evidence="4" type="ORF">AZF04_01595</name>
</gene>
<sequence>MNETKKKMSKFQWFMVIFIIPFVLILALAVVTLTVVEHPTIEKIKSSVTALPVVSLFFDDQAEVSELQSEEFEQLEQQLLQQQENLTLLNETIEQRDSQIAELEQELLEIGALLSEENSEDDVVQTNATNSYEEIGKLYENMSAKNAARIIAELTIDESIVHLDTISSEEQSKIISKLESEQAAEIMKRLANR</sequence>
<protein>
    <recommendedName>
        <fullName evidence="3">Magnesium transporter MgtE intracellular domain-containing protein</fullName>
    </recommendedName>
</protein>
<dbReference type="EMBL" id="LTAO01000001">
    <property type="protein sequence ID" value="KYG35055.1"/>
    <property type="molecule type" value="Genomic_DNA"/>
</dbReference>
<keyword evidence="2" id="KW-1133">Transmembrane helix</keyword>
<name>A0A162F8R8_9BACI</name>
<keyword evidence="1" id="KW-0175">Coiled coil</keyword>
<dbReference type="AlphaFoldDB" id="A0A162F8R8"/>
<dbReference type="InterPro" id="IPR006668">
    <property type="entry name" value="Mg_transptr_MgtE_intracell_dom"/>
</dbReference>
<keyword evidence="2" id="KW-0472">Membrane</keyword>
<evidence type="ECO:0000259" key="3">
    <source>
        <dbReference type="Pfam" id="PF03448"/>
    </source>
</evidence>
<dbReference type="STRING" id="519424.AZF04_01595"/>
<evidence type="ECO:0000256" key="2">
    <source>
        <dbReference type="SAM" id="Phobius"/>
    </source>
</evidence>
<keyword evidence="5" id="KW-1185">Reference proteome</keyword>
<organism evidence="4 5">
    <name type="scientific">Alkalihalobacillus trypoxylicola</name>
    <dbReference type="NCBI Taxonomy" id="519424"/>
    <lineage>
        <taxon>Bacteria</taxon>
        <taxon>Bacillati</taxon>
        <taxon>Bacillota</taxon>
        <taxon>Bacilli</taxon>
        <taxon>Bacillales</taxon>
        <taxon>Bacillaceae</taxon>
        <taxon>Alkalihalobacillus</taxon>
    </lineage>
</organism>
<evidence type="ECO:0000256" key="1">
    <source>
        <dbReference type="SAM" id="Coils"/>
    </source>
</evidence>
<evidence type="ECO:0000313" key="5">
    <source>
        <dbReference type="Proteomes" id="UP000075806"/>
    </source>
</evidence>
<reference evidence="4" key="1">
    <citation type="submission" date="2016-02" db="EMBL/GenBank/DDBJ databases">
        <title>Genome sequence of Bacillus trypoxylicola KCTC 13244(T).</title>
        <authorList>
            <person name="Jeong H."/>
            <person name="Park S.-H."/>
            <person name="Choi S.-K."/>
        </authorList>
    </citation>
    <scope>NUCLEOTIDE SEQUENCE [LARGE SCALE GENOMIC DNA]</scope>
    <source>
        <strain evidence="4">KCTC 13244</strain>
    </source>
</reference>
<feature type="domain" description="Magnesium transporter MgtE intracellular" evidence="3">
    <location>
        <begin position="137"/>
        <end position="188"/>
    </location>
</feature>
<evidence type="ECO:0000313" key="4">
    <source>
        <dbReference type="EMBL" id="KYG35055.1"/>
    </source>
</evidence>
<dbReference type="SUPFAM" id="SSF158791">
    <property type="entry name" value="MgtE N-terminal domain-like"/>
    <property type="match status" value="1"/>
</dbReference>
<keyword evidence="2" id="KW-0812">Transmembrane</keyword>
<feature type="transmembrane region" description="Helical" evidence="2">
    <location>
        <begin position="12"/>
        <end position="36"/>
    </location>
</feature>
<feature type="coiled-coil region" evidence="1">
    <location>
        <begin position="65"/>
        <end position="120"/>
    </location>
</feature>
<accession>A0A162F8R8</accession>
<comment type="caution">
    <text evidence="4">The sequence shown here is derived from an EMBL/GenBank/DDBJ whole genome shotgun (WGS) entry which is preliminary data.</text>
</comment>
<dbReference type="Proteomes" id="UP000075806">
    <property type="component" value="Unassembled WGS sequence"/>
</dbReference>
<dbReference type="RefSeq" id="WP_061947287.1">
    <property type="nucleotide sequence ID" value="NZ_LTAO01000001.1"/>
</dbReference>